<dbReference type="EMBL" id="JAHLFT010000074">
    <property type="protein sequence ID" value="MBU3828644.1"/>
    <property type="molecule type" value="Genomic_DNA"/>
</dbReference>
<reference evidence="2" key="1">
    <citation type="journal article" date="2021" name="PeerJ">
        <title>Extensive microbial diversity within the chicken gut microbiome revealed by metagenomics and culture.</title>
        <authorList>
            <person name="Gilroy R."/>
            <person name="Ravi A."/>
            <person name="Getino M."/>
            <person name="Pursley I."/>
            <person name="Horton D.L."/>
            <person name="Alikhan N.F."/>
            <person name="Baker D."/>
            <person name="Gharbi K."/>
            <person name="Hall N."/>
            <person name="Watson M."/>
            <person name="Adriaenssens E.M."/>
            <person name="Foster-Nyarko E."/>
            <person name="Jarju S."/>
            <person name="Secka A."/>
            <person name="Antonio M."/>
            <person name="Oren A."/>
            <person name="Chaudhuri R.R."/>
            <person name="La Ragione R."/>
            <person name="Hildebrand F."/>
            <person name="Pallen M.J."/>
        </authorList>
    </citation>
    <scope>NUCLEOTIDE SEQUENCE</scope>
    <source>
        <strain evidence="2">F6-686</strain>
    </source>
</reference>
<accession>A0A9E2KSK5</accession>
<protein>
    <submittedName>
        <fullName evidence="2">SEC10/PgrA surface exclusion domain-containing protein</fullName>
    </submittedName>
</protein>
<keyword evidence="1" id="KW-0732">Signal</keyword>
<dbReference type="NCBIfam" id="TIGR04320">
    <property type="entry name" value="Surf_Exclu_PgrA"/>
    <property type="match status" value="1"/>
</dbReference>
<reference evidence="2" key="2">
    <citation type="submission" date="2021-04" db="EMBL/GenBank/DDBJ databases">
        <authorList>
            <person name="Gilroy R."/>
        </authorList>
    </citation>
    <scope>NUCLEOTIDE SEQUENCE</scope>
    <source>
        <strain evidence="2">F6-686</strain>
    </source>
</reference>
<sequence length="288" mass="32564">MKFKKLVTIFALSSSLILSGVIVINNSNSQTVQAAKKHKKTKYVSSKIKLPAGYTRKELLKAYRGKANAKFIKASMKGMQDNNFSRTSAAEKVKDNKRKVNPAKLTASQRKELAKYALKLINGPRKQLKLKPWVYSKGTEKLAIDIASEYQKNGRSIRDGQHYVPGIIKACKKNGLNLDDNYVEDMAGFNSKYKTFTITKMKKNIYFGIKQMIFGYAGSGESGRHKKSNYREWQHAGDLFNTQGSKHDGDHNYFGFSISKTGRVYSMHFISVPTYAVKNPQYNQGFKP</sequence>
<evidence type="ECO:0000313" key="3">
    <source>
        <dbReference type="Proteomes" id="UP000823844"/>
    </source>
</evidence>
<proteinExistence type="predicted"/>
<evidence type="ECO:0000313" key="2">
    <source>
        <dbReference type="EMBL" id="MBU3828644.1"/>
    </source>
</evidence>
<name>A0A9E2KSK5_9LACO</name>
<comment type="caution">
    <text evidence="2">The sequence shown here is derived from an EMBL/GenBank/DDBJ whole genome shotgun (WGS) entry which is preliminary data.</text>
</comment>
<dbReference type="AlphaFoldDB" id="A0A9E2KSK5"/>
<evidence type="ECO:0000256" key="1">
    <source>
        <dbReference type="SAM" id="SignalP"/>
    </source>
</evidence>
<feature type="chain" id="PRO_5038440322" evidence="1">
    <location>
        <begin position="21"/>
        <end position="288"/>
    </location>
</feature>
<organism evidence="2 3">
    <name type="scientific">Candidatus Lactobacillus pullistercoris</name>
    <dbReference type="NCBI Taxonomy" id="2838636"/>
    <lineage>
        <taxon>Bacteria</taxon>
        <taxon>Bacillati</taxon>
        <taxon>Bacillota</taxon>
        <taxon>Bacilli</taxon>
        <taxon>Lactobacillales</taxon>
        <taxon>Lactobacillaceae</taxon>
        <taxon>Lactobacillus</taxon>
    </lineage>
</organism>
<gene>
    <name evidence="2" type="ORF">H9806_05900</name>
</gene>
<dbReference type="Proteomes" id="UP000823844">
    <property type="component" value="Unassembled WGS sequence"/>
</dbReference>
<feature type="signal peptide" evidence="1">
    <location>
        <begin position="1"/>
        <end position="20"/>
    </location>
</feature>
<dbReference type="InterPro" id="IPR027607">
    <property type="entry name" value="Surf_Exclu_SEC10/PgrA"/>
</dbReference>